<gene>
    <name evidence="2" type="ORF">TSOC_003164</name>
</gene>
<keyword evidence="3" id="KW-1185">Reference proteome</keyword>
<feature type="chain" id="PRO_5014357560" evidence="1">
    <location>
        <begin position="24"/>
        <end position="122"/>
    </location>
</feature>
<evidence type="ECO:0000313" key="2">
    <source>
        <dbReference type="EMBL" id="PNH10150.1"/>
    </source>
</evidence>
<proteinExistence type="predicted"/>
<dbReference type="AlphaFoldDB" id="A0A2J8ACA9"/>
<dbReference type="Proteomes" id="UP000236333">
    <property type="component" value="Unassembled WGS sequence"/>
</dbReference>
<dbReference type="EMBL" id="PGGS01000065">
    <property type="protein sequence ID" value="PNH10150.1"/>
    <property type="molecule type" value="Genomic_DNA"/>
</dbReference>
<keyword evidence="1" id="KW-0732">Signal</keyword>
<evidence type="ECO:0000256" key="1">
    <source>
        <dbReference type="SAM" id="SignalP"/>
    </source>
</evidence>
<sequence length="122" mass="13023">MARLGSVLAVAVLALSSLPLGAGEVSLQTAHHGAEPNADEFQFEAAPQLTYRLVDRENDTSTVNTKVDFGDDVDLITGDVVETSLNLEIPKDVADQLGLGETGSGGQWRWRCDGGWQALAVW</sequence>
<name>A0A2J8ACA9_9CHLO</name>
<reference evidence="2 3" key="1">
    <citation type="journal article" date="2017" name="Mol. Biol. Evol.">
        <title>The 4-celled Tetrabaena socialis nuclear genome reveals the essential components for genetic control of cell number at the origin of multicellularity in the volvocine lineage.</title>
        <authorList>
            <person name="Featherston J."/>
            <person name="Arakaki Y."/>
            <person name="Hanschen E.R."/>
            <person name="Ferris P.J."/>
            <person name="Michod R.E."/>
            <person name="Olson B.J.S.C."/>
            <person name="Nozaki H."/>
            <person name="Durand P.M."/>
        </authorList>
    </citation>
    <scope>NUCLEOTIDE SEQUENCE [LARGE SCALE GENOMIC DNA]</scope>
    <source>
        <strain evidence="2 3">NIES-571</strain>
    </source>
</reference>
<comment type="caution">
    <text evidence="2">The sequence shown here is derived from an EMBL/GenBank/DDBJ whole genome shotgun (WGS) entry which is preliminary data.</text>
</comment>
<feature type="signal peptide" evidence="1">
    <location>
        <begin position="1"/>
        <end position="23"/>
    </location>
</feature>
<protein>
    <submittedName>
        <fullName evidence="2">Uncharacterized protein</fullName>
    </submittedName>
</protein>
<evidence type="ECO:0000313" key="3">
    <source>
        <dbReference type="Proteomes" id="UP000236333"/>
    </source>
</evidence>
<organism evidence="2 3">
    <name type="scientific">Tetrabaena socialis</name>
    <dbReference type="NCBI Taxonomy" id="47790"/>
    <lineage>
        <taxon>Eukaryota</taxon>
        <taxon>Viridiplantae</taxon>
        <taxon>Chlorophyta</taxon>
        <taxon>core chlorophytes</taxon>
        <taxon>Chlorophyceae</taxon>
        <taxon>CS clade</taxon>
        <taxon>Chlamydomonadales</taxon>
        <taxon>Tetrabaenaceae</taxon>
        <taxon>Tetrabaena</taxon>
    </lineage>
</organism>
<accession>A0A2J8ACA9</accession>